<dbReference type="Proteomes" id="UP000886886">
    <property type="component" value="Unassembled WGS sequence"/>
</dbReference>
<dbReference type="InterPro" id="IPR036890">
    <property type="entry name" value="HATPase_C_sf"/>
</dbReference>
<keyword evidence="1" id="KW-0472">Membrane</keyword>
<dbReference type="PANTHER" id="PTHR40448">
    <property type="entry name" value="TWO-COMPONENT SENSOR HISTIDINE KINASE"/>
    <property type="match status" value="1"/>
</dbReference>
<comment type="caution">
    <text evidence="3">The sequence shown here is derived from an EMBL/GenBank/DDBJ whole genome shotgun (WGS) entry which is preliminary data.</text>
</comment>
<dbReference type="AlphaFoldDB" id="A0A9D0ZWK1"/>
<evidence type="ECO:0000259" key="2">
    <source>
        <dbReference type="Pfam" id="PF14501"/>
    </source>
</evidence>
<dbReference type="InterPro" id="IPR032834">
    <property type="entry name" value="NatK-like_C"/>
</dbReference>
<sequence length="249" mass="28977">MGIYGILLTGLFFSAILGLLLLYFRKKRLTEENYNLAVQQQLLAAHYDAVREQVERERRFRHDIKNHLETMEYLLSAPDSQPDISRQYEQEIKRLGRDFRIREWTDNAVVNVALHNKFRQCEREGIEVQADIHAESLQGFDELAILTILYNLFDNAVEANRHLKAGKKKYLHLSMVRNGQNLLLRFENPKEKTYGPRNGQKTSKEDQVNHGLGIQILKETAQRQRGFVQILQGGEEYVAEVRLGIGRQN</sequence>
<feature type="domain" description="Sensor histidine kinase NatK-like C-terminal" evidence="2">
    <location>
        <begin position="143"/>
        <end position="241"/>
    </location>
</feature>
<dbReference type="Pfam" id="PF14501">
    <property type="entry name" value="HATPase_c_5"/>
    <property type="match status" value="1"/>
</dbReference>
<keyword evidence="1" id="KW-1133">Transmembrane helix</keyword>
<organism evidence="3 4">
    <name type="scientific">Candidatus Limivivens merdigallinarum</name>
    <dbReference type="NCBI Taxonomy" id="2840859"/>
    <lineage>
        <taxon>Bacteria</taxon>
        <taxon>Bacillati</taxon>
        <taxon>Bacillota</taxon>
        <taxon>Clostridia</taxon>
        <taxon>Lachnospirales</taxon>
        <taxon>Lachnospiraceae</taxon>
        <taxon>Lachnospiraceae incertae sedis</taxon>
        <taxon>Candidatus Limivivens</taxon>
    </lineage>
</organism>
<dbReference type="EMBL" id="DVFT01000149">
    <property type="protein sequence ID" value="HIQ96912.1"/>
    <property type="molecule type" value="Genomic_DNA"/>
</dbReference>
<protein>
    <submittedName>
        <fullName evidence="3">GHKL domain-containing protein</fullName>
    </submittedName>
</protein>
<reference evidence="3" key="1">
    <citation type="submission" date="2020-10" db="EMBL/GenBank/DDBJ databases">
        <authorList>
            <person name="Gilroy R."/>
        </authorList>
    </citation>
    <scope>NUCLEOTIDE SEQUENCE</scope>
    <source>
        <strain evidence="3">ChiSjej3B21-11622</strain>
    </source>
</reference>
<name>A0A9D0ZWK1_9FIRM</name>
<dbReference type="GO" id="GO:0042802">
    <property type="term" value="F:identical protein binding"/>
    <property type="evidence" value="ECO:0007669"/>
    <property type="project" value="TreeGrafter"/>
</dbReference>
<proteinExistence type="predicted"/>
<reference evidence="3" key="2">
    <citation type="journal article" date="2021" name="PeerJ">
        <title>Extensive microbial diversity within the chicken gut microbiome revealed by metagenomics and culture.</title>
        <authorList>
            <person name="Gilroy R."/>
            <person name="Ravi A."/>
            <person name="Getino M."/>
            <person name="Pursley I."/>
            <person name="Horton D.L."/>
            <person name="Alikhan N.F."/>
            <person name="Baker D."/>
            <person name="Gharbi K."/>
            <person name="Hall N."/>
            <person name="Watson M."/>
            <person name="Adriaenssens E.M."/>
            <person name="Foster-Nyarko E."/>
            <person name="Jarju S."/>
            <person name="Secka A."/>
            <person name="Antonio M."/>
            <person name="Oren A."/>
            <person name="Chaudhuri R.R."/>
            <person name="La Ragione R."/>
            <person name="Hildebrand F."/>
            <person name="Pallen M.J."/>
        </authorList>
    </citation>
    <scope>NUCLEOTIDE SEQUENCE</scope>
    <source>
        <strain evidence="3">ChiSjej3B21-11622</strain>
    </source>
</reference>
<evidence type="ECO:0000313" key="4">
    <source>
        <dbReference type="Proteomes" id="UP000886886"/>
    </source>
</evidence>
<dbReference type="PANTHER" id="PTHR40448:SF1">
    <property type="entry name" value="TWO-COMPONENT SENSOR HISTIDINE KINASE"/>
    <property type="match status" value="1"/>
</dbReference>
<gene>
    <name evidence="3" type="ORF">IAB26_10145</name>
</gene>
<dbReference type="SUPFAM" id="SSF55874">
    <property type="entry name" value="ATPase domain of HSP90 chaperone/DNA topoisomerase II/histidine kinase"/>
    <property type="match status" value="1"/>
</dbReference>
<evidence type="ECO:0000256" key="1">
    <source>
        <dbReference type="SAM" id="Phobius"/>
    </source>
</evidence>
<accession>A0A9D0ZWK1</accession>
<evidence type="ECO:0000313" key="3">
    <source>
        <dbReference type="EMBL" id="HIQ96912.1"/>
    </source>
</evidence>
<dbReference type="Gene3D" id="3.30.565.10">
    <property type="entry name" value="Histidine kinase-like ATPase, C-terminal domain"/>
    <property type="match status" value="1"/>
</dbReference>
<keyword evidence="1" id="KW-0812">Transmembrane</keyword>
<feature type="transmembrane region" description="Helical" evidence="1">
    <location>
        <begin position="6"/>
        <end position="24"/>
    </location>
</feature>